<reference evidence="2" key="1">
    <citation type="submission" date="2014-09" db="EMBL/GenBank/DDBJ databases">
        <authorList>
            <person name="Mudge J."/>
            <person name="Ramaraj T."/>
            <person name="Lindquist I.E."/>
            <person name="Bharti A.K."/>
            <person name="Sundararajan A."/>
            <person name="Cameron C.T."/>
            <person name="Woodward J.E."/>
            <person name="May G.D."/>
            <person name="Brubaker C."/>
            <person name="Broadhvest J."/>
            <person name="Wilkins T.A."/>
        </authorList>
    </citation>
    <scope>NUCLEOTIDE SEQUENCE</scope>
    <source>
        <strain evidence="2">cv. AKA8401</strain>
    </source>
</reference>
<dbReference type="AlphaFoldDB" id="A0A0B0NKJ0"/>
<name>A0A0B0NKJ0_GOSAR</name>
<dbReference type="EMBL" id="KN402932">
    <property type="protein sequence ID" value="KHG15083.1"/>
    <property type="molecule type" value="Genomic_DNA"/>
</dbReference>
<accession>A0A0B0NKJ0</accession>
<evidence type="ECO:0000313" key="1">
    <source>
        <dbReference type="EMBL" id="KHG15083.1"/>
    </source>
</evidence>
<gene>
    <name evidence="1" type="ORF">F383_18077</name>
</gene>
<protein>
    <submittedName>
        <fullName evidence="1">Uncharacterized protein</fullName>
    </submittedName>
</protein>
<organism evidence="1 2">
    <name type="scientific">Gossypium arboreum</name>
    <name type="common">Tree cotton</name>
    <name type="synonym">Gossypium nanking</name>
    <dbReference type="NCBI Taxonomy" id="29729"/>
    <lineage>
        <taxon>Eukaryota</taxon>
        <taxon>Viridiplantae</taxon>
        <taxon>Streptophyta</taxon>
        <taxon>Embryophyta</taxon>
        <taxon>Tracheophyta</taxon>
        <taxon>Spermatophyta</taxon>
        <taxon>Magnoliopsida</taxon>
        <taxon>eudicotyledons</taxon>
        <taxon>Gunneridae</taxon>
        <taxon>Pentapetalae</taxon>
        <taxon>rosids</taxon>
        <taxon>malvids</taxon>
        <taxon>Malvales</taxon>
        <taxon>Malvaceae</taxon>
        <taxon>Malvoideae</taxon>
        <taxon>Gossypium</taxon>
    </lineage>
</organism>
<keyword evidence="2" id="KW-1185">Reference proteome</keyword>
<dbReference type="Proteomes" id="UP000032142">
    <property type="component" value="Unassembled WGS sequence"/>
</dbReference>
<evidence type="ECO:0000313" key="2">
    <source>
        <dbReference type="Proteomes" id="UP000032142"/>
    </source>
</evidence>
<proteinExistence type="predicted"/>
<sequence>MRDKLGSGLLLEDQLEYMLLGSHRISIQSTRLRIDSSFSVSGVAE</sequence>